<dbReference type="Proteomes" id="UP000516148">
    <property type="component" value="Chromosome"/>
</dbReference>
<keyword evidence="3" id="KW-1185">Reference proteome</keyword>
<dbReference type="AlphaFoldDB" id="A0A7H0LL50"/>
<evidence type="ECO:0000256" key="1">
    <source>
        <dbReference type="SAM" id="Phobius"/>
    </source>
</evidence>
<evidence type="ECO:0008006" key="4">
    <source>
        <dbReference type="Google" id="ProtNLM"/>
    </source>
</evidence>
<evidence type="ECO:0000313" key="2">
    <source>
        <dbReference type="EMBL" id="QNQ10403.1"/>
    </source>
</evidence>
<dbReference type="KEGG" id="spap:H3Z74_04005"/>
<proteinExistence type="predicted"/>
<dbReference type="RefSeq" id="WP_187762701.1">
    <property type="nucleotide sequence ID" value="NZ_CP061038.1"/>
</dbReference>
<protein>
    <recommendedName>
        <fullName evidence="4">DUF2846 domain-containing protein</fullName>
    </recommendedName>
</protein>
<feature type="transmembrane region" description="Helical" evidence="1">
    <location>
        <begin position="32"/>
        <end position="53"/>
    </location>
</feature>
<sequence>MNPNNKKWLILTFVAAIIGVFAGPALLGSMGSMGGIVGAVILIAAVGYIVYLLSANKVGKAADPAAVKDARSLVPAPGKARIYVVRRGFMGGLAGMKVDIAGVASGQIRMNQFVMAEVAPGTYTVETAMARNGMKPSNSESSVTVAEGEAVVVQVMLEVRATHAVTVQKQLSPGEARSEIANTKMVQWTS</sequence>
<keyword evidence="1" id="KW-1133">Transmembrane helix</keyword>
<evidence type="ECO:0000313" key="3">
    <source>
        <dbReference type="Proteomes" id="UP000516148"/>
    </source>
</evidence>
<keyword evidence="1" id="KW-0812">Transmembrane</keyword>
<name>A0A7H0LL50_9SPHN</name>
<reference evidence="2 3" key="1">
    <citation type="submission" date="2020-09" db="EMBL/GenBank/DDBJ databases">
        <title>Sphingomonas sp., a new species isolated from pork steak.</title>
        <authorList>
            <person name="Heidler von Heilborn D."/>
        </authorList>
    </citation>
    <scope>NUCLEOTIDE SEQUENCE [LARGE SCALE GENOMIC DNA]</scope>
    <source>
        <strain evidence="3">S8-3T</strain>
    </source>
</reference>
<accession>A0A7H0LL50</accession>
<organism evidence="2 3">
    <name type="scientific">Sphingomonas alpina</name>
    <dbReference type="NCBI Taxonomy" id="653931"/>
    <lineage>
        <taxon>Bacteria</taxon>
        <taxon>Pseudomonadati</taxon>
        <taxon>Pseudomonadota</taxon>
        <taxon>Alphaproteobacteria</taxon>
        <taxon>Sphingomonadales</taxon>
        <taxon>Sphingomonadaceae</taxon>
        <taxon>Sphingomonas</taxon>
    </lineage>
</organism>
<keyword evidence="1" id="KW-0472">Membrane</keyword>
<gene>
    <name evidence="2" type="ORF">H3Z74_04005</name>
</gene>
<dbReference type="EMBL" id="CP061038">
    <property type="protein sequence ID" value="QNQ10403.1"/>
    <property type="molecule type" value="Genomic_DNA"/>
</dbReference>